<keyword evidence="4" id="KW-0949">S-adenosyl-L-methionine</keyword>
<dbReference type="PRINTS" id="PR00508">
    <property type="entry name" value="S21N4MTFRASE"/>
</dbReference>
<keyword evidence="3" id="KW-0808">Transferase</keyword>
<dbReference type="GO" id="GO:0008170">
    <property type="term" value="F:N-methyltransferase activity"/>
    <property type="evidence" value="ECO:0007669"/>
    <property type="project" value="InterPro"/>
</dbReference>
<evidence type="ECO:0000256" key="4">
    <source>
        <dbReference type="ARBA" id="ARBA00022691"/>
    </source>
</evidence>
<keyword evidence="12" id="KW-1185">Reference proteome</keyword>
<name>A0A1H7RG93_STRJI</name>
<dbReference type="GO" id="GO:0009307">
    <property type="term" value="P:DNA restriction-modification system"/>
    <property type="evidence" value="ECO:0007669"/>
    <property type="project" value="UniProtKB-KW"/>
</dbReference>
<evidence type="ECO:0000256" key="2">
    <source>
        <dbReference type="ARBA" id="ARBA00022603"/>
    </source>
</evidence>
<dbReference type="GO" id="GO:0005737">
    <property type="term" value="C:cytoplasm"/>
    <property type="evidence" value="ECO:0007669"/>
    <property type="project" value="TreeGrafter"/>
</dbReference>
<feature type="compositionally biased region" description="Pro residues" evidence="9">
    <location>
        <begin position="308"/>
        <end position="320"/>
    </location>
</feature>
<evidence type="ECO:0000256" key="1">
    <source>
        <dbReference type="ARBA" id="ARBA00010203"/>
    </source>
</evidence>
<dbReference type="eggNOG" id="COG2452">
    <property type="taxonomic scope" value="Bacteria"/>
</dbReference>
<feature type="region of interest" description="Disordered" evidence="9">
    <location>
        <begin position="302"/>
        <end position="345"/>
    </location>
</feature>
<dbReference type="Proteomes" id="UP000183015">
    <property type="component" value="Unassembled WGS sequence"/>
</dbReference>
<evidence type="ECO:0000259" key="10">
    <source>
        <dbReference type="Pfam" id="PF01555"/>
    </source>
</evidence>
<evidence type="ECO:0000256" key="7">
    <source>
        <dbReference type="ARBA" id="ARBA00049120"/>
    </source>
</evidence>
<dbReference type="PANTHER" id="PTHR13370">
    <property type="entry name" value="RNA METHYLASE-RELATED"/>
    <property type="match status" value="1"/>
</dbReference>
<evidence type="ECO:0000256" key="8">
    <source>
        <dbReference type="RuleBase" id="RU362026"/>
    </source>
</evidence>
<dbReference type="eggNOG" id="COG0863">
    <property type="taxonomic scope" value="Bacteria"/>
</dbReference>
<sequence>MTAASRRLDLSSSPLDAARTALADAPCSVWVTAQASPAAQRKGRYLPGSTAHPGKMLPAIARHAVEAYTRPGDTVLDPMCGIGTTLVEAAHLGRHAIGIELEHRWAQVARSNVMHAHRNGAESAATVYRGDARDADRIVKPELHGSVNLLLTSPPYGASLHGQVRSTRETGNDGIVKFHDTYGTSLGNLAHAPTDELLDAFTQILRSCRPLLADGATVAVTARPWREHGELVDLPAAVVAAGQAAGLVLVERCVALLAAVRDGHLQARPSFFQLRNVRAARAAGIPMSLIVHEDLLCLRAVGDTTSTVPPPPPPPPPPPQRRPRSTGDCLSSTNRHIKAMTQATT</sequence>
<evidence type="ECO:0000256" key="9">
    <source>
        <dbReference type="SAM" id="MobiDB-lite"/>
    </source>
</evidence>
<dbReference type="InterPro" id="IPR017985">
    <property type="entry name" value="MeTrfase_CN4_CS"/>
</dbReference>
<evidence type="ECO:0000313" key="11">
    <source>
        <dbReference type="EMBL" id="SEL59271.1"/>
    </source>
</evidence>
<comment type="catalytic activity">
    <reaction evidence="7">
        <text>a 2'-deoxycytidine in DNA + S-adenosyl-L-methionine = an N(4)-methyl-2'-deoxycytidine in DNA + S-adenosyl-L-homocysteine + H(+)</text>
        <dbReference type="Rhea" id="RHEA:16857"/>
        <dbReference type="Rhea" id="RHEA-COMP:11369"/>
        <dbReference type="Rhea" id="RHEA-COMP:13674"/>
        <dbReference type="ChEBI" id="CHEBI:15378"/>
        <dbReference type="ChEBI" id="CHEBI:57856"/>
        <dbReference type="ChEBI" id="CHEBI:59789"/>
        <dbReference type="ChEBI" id="CHEBI:85452"/>
        <dbReference type="ChEBI" id="CHEBI:137933"/>
        <dbReference type="EC" id="2.1.1.113"/>
    </reaction>
</comment>
<protein>
    <recommendedName>
        <fullName evidence="8">Methyltransferase</fullName>
        <ecNumber evidence="8">2.1.1.-</ecNumber>
    </recommendedName>
</protein>
<comment type="similarity">
    <text evidence="1">Belongs to the N(4)/N(6)-methyltransferase family. N(4) subfamily.</text>
</comment>
<dbReference type="InterPro" id="IPR029063">
    <property type="entry name" value="SAM-dependent_MTases_sf"/>
</dbReference>
<dbReference type="OrthoDB" id="1637728at2"/>
<dbReference type="InterPro" id="IPR002941">
    <property type="entry name" value="DNA_methylase_N4/N6"/>
</dbReference>
<organism evidence="11 12">
    <name type="scientific">Streptacidiphilus jiangxiensis</name>
    <dbReference type="NCBI Taxonomy" id="235985"/>
    <lineage>
        <taxon>Bacteria</taxon>
        <taxon>Bacillati</taxon>
        <taxon>Actinomycetota</taxon>
        <taxon>Actinomycetes</taxon>
        <taxon>Kitasatosporales</taxon>
        <taxon>Streptomycetaceae</taxon>
        <taxon>Streptacidiphilus</taxon>
    </lineage>
</organism>
<dbReference type="RefSeq" id="WP_075003998.1">
    <property type="nucleotide sequence ID" value="NZ_FOAZ01000010.1"/>
</dbReference>
<dbReference type="EC" id="2.1.1.-" evidence="8"/>
<accession>A0A1H7RG93</accession>
<dbReference type="SUPFAM" id="SSF53335">
    <property type="entry name" value="S-adenosyl-L-methionine-dependent methyltransferases"/>
    <property type="match status" value="1"/>
</dbReference>
<dbReference type="GO" id="GO:0003677">
    <property type="term" value="F:DNA binding"/>
    <property type="evidence" value="ECO:0007669"/>
    <property type="project" value="UniProtKB-KW"/>
</dbReference>
<evidence type="ECO:0000313" key="12">
    <source>
        <dbReference type="Proteomes" id="UP000183015"/>
    </source>
</evidence>
<evidence type="ECO:0000256" key="5">
    <source>
        <dbReference type="ARBA" id="ARBA00022747"/>
    </source>
</evidence>
<reference evidence="12" key="1">
    <citation type="submission" date="2016-10" db="EMBL/GenBank/DDBJ databases">
        <authorList>
            <person name="Varghese N."/>
        </authorList>
    </citation>
    <scope>NUCLEOTIDE SEQUENCE [LARGE SCALE GENOMIC DNA]</scope>
    <source>
        <strain evidence="12">DSM 45096 / BCRC 16803 / CGMCC 4.1857 / CIP 109030 / JCM 12277 / KCTC 19219 / NBRC 100920 / 33214</strain>
    </source>
</reference>
<evidence type="ECO:0000256" key="3">
    <source>
        <dbReference type="ARBA" id="ARBA00022679"/>
    </source>
</evidence>
<dbReference type="InterPro" id="IPR001091">
    <property type="entry name" value="RM_Methyltransferase"/>
</dbReference>
<dbReference type="PROSITE" id="PS00093">
    <property type="entry name" value="N4_MTASE"/>
    <property type="match status" value="1"/>
</dbReference>
<keyword evidence="5" id="KW-0680">Restriction system</keyword>
<dbReference type="EMBL" id="FOAZ01000010">
    <property type="protein sequence ID" value="SEL59271.1"/>
    <property type="molecule type" value="Genomic_DNA"/>
</dbReference>
<keyword evidence="2 11" id="KW-0489">Methyltransferase</keyword>
<gene>
    <name evidence="11" type="ORF">SAMN05414137_110117</name>
</gene>
<dbReference type="STRING" id="235985.SAMN05414137_110117"/>
<dbReference type="GO" id="GO:0009007">
    <property type="term" value="F:site-specific DNA-methyltransferase (adenine-specific) activity"/>
    <property type="evidence" value="ECO:0007669"/>
    <property type="project" value="TreeGrafter"/>
</dbReference>
<dbReference type="GO" id="GO:0032259">
    <property type="term" value="P:methylation"/>
    <property type="evidence" value="ECO:0007669"/>
    <property type="project" value="UniProtKB-KW"/>
</dbReference>
<keyword evidence="6" id="KW-0238">DNA-binding</keyword>
<dbReference type="AlphaFoldDB" id="A0A1H7RG93"/>
<evidence type="ECO:0000256" key="6">
    <source>
        <dbReference type="ARBA" id="ARBA00023125"/>
    </source>
</evidence>
<dbReference type="CDD" id="cd02440">
    <property type="entry name" value="AdoMet_MTases"/>
    <property type="match status" value="1"/>
</dbReference>
<dbReference type="Gene3D" id="3.40.50.150">
    <property type="entry name" value="Vaccinia Virus protein VP39"/>
    <property type="match status" value="2"/>
</dbReference>
<dbReference type="Pfam" id="PF01555">
    <property type="entry name" value="N6_N4_Mtase"/>
    <property type="match status" value="1"/>
</dbReference>
<feature type="domain" description="DNA methylase N-4/N-6" evidence="10">
    <location>
        <begin position="28"/>
        <end position="109"/>
    </location>
</feature>
<proteinExistence type="inferred from homology"/>
<dbReference type="GO" id="GO:0015667">
    <property type="term" value="F:site-specific DNA-methyltransferase (cytosine-N4-specific) activity"/>
    <property type="evidence" value="ECO:0007669"/>
    <property type="project" value="UniProtKB-EC"/>
</dbReference>
<dbReference type="PANTHER" id="PTHR13370:SF3">
    <property type="entry name" value="TRNA (GUANINE(10)-N2)-METHYLTRANSFERASE HOMOLOG"/>
    <property type="match status" value="1"/>
</dbReference>